<dbReference type="PANTHER" id="PTHR48100">
    <property type="entry name" value="BROAD-SPECIFICITY PHOSPHATASE YOR283W-RELATED"/>
    <property type="match status" value="1"/>
</dbReference>
<dbReference type="Gene3D" id="3.40.50.1240">
    <property type="entry name" value="Phosphoglycerate mutase-like"/>
    <property type="match status" value="1"/>
</dbReference>
<keyword evidence="2" id="KW-0413">Isomerase</keyword>
<dbReference type="Pfam" id="PF00300">
    <property type="entry name" value="His_Phos_1"/>
    <property type="match status" value="1"/>
</dbReference>
<evidence type="ECO:0000313" key="2">
    <source>
        <dbReference type="EMBL" id="MBA8928935.1"/>
    </source>
</evidence>
<dbReference type="SMART" id="SM00855">
    <property type="entry name" value="PGAM"/>
    <property type="match status" value="1"/>
</dbReference>
<dbReference type="InterPro" id="IPR029033">
    <property type="entry name" value="His_PPase_superfam"/>
</dbReference>
<evidence type="ECO:0000256" key="1">
    <source>
        <dbReference type="SAM" id="MobiDB-lite"/>
    </source>
</evidence>
<dbReference type="EC" id="5.4.2.12" evidence="2"/>
<keyword evidence="3" id="KW-1185">Reference proteome</keyword>
<proteinExistence type="predicted"/>
<dbReference type="EMBL" id="JACJID010000004">
    <property type="protein sequence ID" value="MBA8928935.1"/>
    <property type="molecule type" value="Genomic_DNA"/>
</dbReference>
<dbReference type="SUPFAM" id="SSF53254">
    <property type="entry name" value="Phosphoglycerate mutase-like"/>
    <property type="match status" value="1"/>
</dbReference>
<feature type="region of interest" description="Disordered" evidence="1">
    <location>
        <begin position="25"/>
        <end position="45"/>
    </location>
</feature>
<reference evidence="2 3" key="1">
    <citation type="submission" date="2020-08" db="EMBL/GenBank/DDBJ databases">
        <title>Genomic Encyclopedia of Archaeal and Bacterial Type Strains, Phase II (KMG-II): from individual species to whole genera.</title>
        <authorList>
            <person name="Goeker M."/>
        </authorList>
    </citation>
    <scope>NUCLEOTIDE SEQUENCE [LARGE SCALE GENOMIC DNA]</scope>
    <source>
        <strain evidence="2 3">DSM 43850</strain>
    </source>
</reference>
<evidence type="ECO:0000313" key="3">
    <source>
        <dbReference type="Proteomes" id="UP000517916"/>
    </source>
</evidence>
<dbReference type="CDD" id="cd07067">
    <property type="entry name" value="HP_PGM_like"/>
    <property type="match status" value="1"/>
</dbReference>
<name>A0ABR6BQF8_9PSEU</name>
<comment type="caution">
    <text evidence="2">The sequence shown here is derived from an EMBL/GenBank/DDBJ whole genome shotgun (WGS) entry which is preliminary data.</text>
</comment>
<gene>
    <name evidence="2" type="ORF">BC739_006152</name>
</gene>
<sequence>MTTEYRQPRFQAPPGSTELVLVRHGESEPARTDRPFPLVGGQGDPELAPQGLRQAEAVADRLAAEHLDAIYVTNLRRTVQTAAPLAARLGLAPRVEADLREVHLGEWEGGLFRQRVAEQHPLAVRMRETQRWDVIPGAEPTERLADRLRAAVGRLAAAHPGQRLAVFSHGGAIGQLLAMATGSEPFAFTGSDNGAISRLVVTGPRWVVRGFNETSHLD</sequence>
<dbReference type="InterPro" id="IPR050275">
    <property type="entry name" value="PGM_Phosphatase"/>
</dbReference>
<feature type="compositionally biased region" description="Basic and acidic residues" evidence="1">
    <location>
        <begin position="25"/>
        <end position="34"/>
    </location>
</feature>
<protein>
    <submittedName>
        <fullName evidence="2">Phosphoglycerate mutase</fullName>
        <ecNumber evidence="2">5.4.2.12</ecNumber>
    </submittedName>
</protein>
<dbReference type="RefSeq" id="WP_025356021.1">
    <property type="nucleotide sequence ID" value="NZ_BAAABQ010000016.1"/>
</dbReference>
<dbReference type="InterPro" id="IPR013078">
    <property type="entry name" value="His_Pase_superF_clade-1"/>
</dbReference>
<accession>A0ABR6BQF8</accession>
<dbReference type="PANTHER" id="PTHR48100:SF1">
    <property type="entry name" value="HISTIDINE PHOSPHATASE FAMILY PROTEIN-RELATED"/>
    <property type="match status" value="1"/>
</dbReference>
<dbReference type="Proteomes" id="UP000517916">
    <property type="component" value="Unassembled WGS sequence"/>
</dbReference>
<organism evidence="2 3">
    <name type="scientific">Kutzneria viridogrisea</name>
    <dbReference type="NCBI Taxonomy" id="47990"/>
    <lineage>
        <taxon>Bacteria</taxon>
        <taxon>Bacillati</taxon>
        <taxon>Actinomycetota</taxon>
        <taxon>Actinomycetes</taxon>
        <taxon>Pseudonocardiales</taxon>
        <taxon>Pseudonocardiaceae</taxon>
        <taxon>Kutzneria</taxon>
    </lineage>
</organism>
<dbReference type="GO" id="GO:0004619">
    <property type="term" value="F:phosphoglycerate mutase activity"/>
    <property type="evidence" value="ECO:0007669"/>
    <property type="project" value="UniProtKB-EC"/>
</dbReference>